<dbReference type="GO" id="GO:0003676">
    <property type="term" value="F:nucleic acid binding"/>
    <property type="evidence" value="ECO:0007669"/>
    <property type="project" value="InterPro"/>
</dbReference>
<evidence type="ECO:0000256" key="6">
    <source>
        <dbReference type="PROSITE-ProRule" id="PRU00552"/>
    </source>
</evidence>
<evidence type="ECO:0000256" key="4">
    <source>
        <dbReference type="ARBA" id="ARBA00022806"/>
    </source>
</evidence>
<evidence type="ECO:0000259" key="8">
    <source>
        <dbReference type="PROSITE" id="PS51192"/>
    </source>
</evidence>
<dbReference type="InterPro" id="IPR027417">
    <property type="entry name" value="P-loop_NTPase"/>
</dbReference>
<evidence type="ECO:0000313" key="12">
    <source>
        <dbReference type="Proteomes" id="UP000324897"/>
    </source>
</evidence>
<dbReference type="CDD" id="cd18787">
    <property type="entry name" value="SF2_C_DEAD"/>
    <property type="match status" value="1"/>
</dbReference>
<reference evidence="11 12" key="1">
    <citation type="journal article" date="2019" name="Sci. Rep.">
        <title>A high-quality genome of Eragrostis curvula grass provides insights into Poaceae evolution and supports new strategies to enhance forage quality.</title>
        <authorList>
            <person name="Carballo J."/>
            <person name="Santos B.A.C.M."/>
            <person name="Zappacosta D."/>
            <person name="Garbus I."/>
            <person name="Selva J.P."/>
            <person name="Gallo C.A."/>
            <person name="Diaz A."/>
            <person name="Albertini E."/>
            <person name="Caccamo M."/>
            <person name="Echenique V."/>
        </authorList>
    </citation>
    <scope>NUCLEOTIDE SEQUENCE [LARGE SCALE GENOMIC DNA]</scope>
    <source>
        <strain evidence="12">cv. Victoria</strain>
        <tissue evidence="11">Leaf</tissue>
    </source>
</reference>
<protein>
    <recommendedName>
        <fullName evidence="13">RNA helicase</fullName>
    </recommendedName>
</protein>
<evidence type="ECO:0000256" key="5">
    <source>
        <dbReference type="ARBA" id="ARBA00022840"/>
    </source>
</evidence>
<dbReference type="OrthoDB" id="4255at2759"/>
<evidence type="ECO:0000256" key="3">
    <source>
        <dbReference type="ARBA" id="ARBA00022801"/>
    </source>
</evidence>
<dbReference type="InterPro" id="IPR044742">
    <property type="entry name" value="DEAD/DEAH_RhlB"/>
</dbReference>
<dbReference type="PROSITE" id="PS51192">
    <property type="entry name" value="HELICASE_ATP_BIND_1"/>
    <property type="match status" value="1"/>
</dbReference>
<evidence type="ECO:0000256" key="2">
    <source>
        <dbReference type="ARBA" id="ARBA00022741"/>
    </source>
</evidence>
<dbReference type="AlphaFoldDB" id="A0A5J9WMJ0"/>
<organism evidence="11 12">
    <name type="scientific">Eragrostis curvula</name>
    <name type="common">weeping love grass</name>
    <dbReference type="NCBI Taxonomy" id="38414"/>
    <lineage>
        <taxon>Eukaryota</taxon>
        <taxon>Viridiplantae</taxon>
        <taxon>Streptophyta</taxon>
        <taxon>Embryophyta</taxon>
        <taxon>Tracheophyta</taxon>
        <taxon>Spermatophyta</taxon>
        <taxon>Magnoliopsida</taxon>
        <taxon>Liliopsida</taxon>
        <taxon>Poales</taxon>
        <taxon>Poaceae</taxon>
        <taxon>PACMAD clade</taxon>
        <taxon>Chloridoideae</taxon>
        <taxon>Eragrostideae</taxon>
        <taxon>Eragrostidinae</taxon>
        <taxon>Eragrostis</taxon>
    </lineage>
</organism>
<keyword evidence="12" id="KW-1185">Reference proteome</keyword>
<dbReference type="InterPro" id="IPR050079">
    <property type="entry name" value="DEAD_box_RNA_helicase"/>
</dbReference>
<evidence type="ECO:0008006" key="13">
    <source>
        <dbReference type="Google" id="ProtNLM"/>
    </source>
</evidence>
<dbReference type="GO" id="GO:0016787">
    <property type="term" value="F:hydrolase activity"/>
    <property type="evidence" value="ECO:0007669"/>
    <property type="project" value="UniProtKB-KW"/>
</dbReference>
<dbReference type="EMBL" id="RWGY01000002">
    <property type="protein sequence ID" value="TVU49097.1"/>
    <property type="molecule type" value="Genomic_DNA"/>
</dbReference>
<dbReference type="Proteomes" id="UP000324897">
    <property type="component" value="Chromosome 6"/>
</dbReference>
<sequence length="614" mass="64076">MYAALRRAAPLRRRAVSALAAAVLQQQPAALGAVVPRPPLPAAATAAATWFHSSPAWLRFRETGASGAAARPEFAADEGSFFEEEKKPVAAAAAAGDAGLEIAKLGISPKIVDQLARKGITKLFPIQRAVLEPAMQGRDMVGRAKTGTGKTLAFGIPIMNAILTHNEKYKPGKFPLAIVLAPTRELAKQVEREFVESAPLETICVYGGTPIGQQMRTLNYGVDVVIGTPGRVIDLLERRALSLSEIQFVVLDEADQMLSVGFDKDVETILQNVPAQRQTLMFSATMPPWIRKLTQKFLKNPVIVDLVGEDDQKLAEGITLHSISSENREKPAVLGKLIEQHAKGGKCIVFTQTKRDADRLSYTMSRSFQCEALHGDITQAQRERTLAGFREGRFNILIATDVAARGLDIPNVDLVIHYELPNSSEIFVHRSGRTGRAGKKGTAIAMYNYQQSRSIRVIENDVGSKFNELPKINVDGSDLLSGGFDSFGGGGGGFGRDGGGRGSRSFGGRGGGFGGGRSGGFGRSGGGGFGDSGFGRSGGGFGDSGFGRSGGGGGGFGDSGFGRSSGGFGDSGSGRSGGGGGFGDSGSGRSGFGRSGGFGDSGSGRFGGGSGNLS</sequence>
<dbReference type="GO" id="GO:0005524">
    <property type="term" value="F:ATP binding"/>
    <property type="evidence" value="ECO:0007669"/>
    <property type="project" value="UniProtKB-KW"/>
</dbReference>
<keyword evidence="2" id="KW-0547">Nucleotide-binding</keyword>
<dbReference type="InterPro" id="IPR001650">
    <property type="entry name" value="Helicase_C-like"/>
</dbReference>
<dbReference type="Pfam" id="PF00271">
    <property type="entry name" value="Helicase_C"/>
    <property type="match status" value="1"/>
</dbReference>
<gene>
    <name evidence="11" type="ORF">EJB05_00388</name>
</gene>
<dbReference type="InterPro" id="IPR014014">
    <property type="entry name" value="RNA_helicase_DEAD_Q_motif"/>
</dbReference>
<dbReference type="Pfam" id="PF00270">
    <property type="entry name" value="DEAD"/>
    <property type="match status" value="1"/>
</dbReference>
<dbReference type="SUPFAM" id="SSF52540">
    <property type="entry name" value="P-loop containing nucleoside triphosphate hydrolases"/>
    <property type="match status" value="1"/>
</dbReference>
<keyword evidence="5" id="KW-0067">ATP-binding</keyword>
<dbReference type="PANTHER" id="PTHR47959">
    <property type="entry name" value="ATP-DEPENDENT RNA HELICASE RHLE-RELATED"/>
    <property type="match status" value="1"/>
</dbReference>
<dbReference type="GO" id="GO:0005829">
    <property type="term" value="C:cytosol"/>
    <property type="evidence" value="ECO:0007669"/>
    <property type="project" value="TreeGrafter"/>
</dbReference>
<feature type="domain" description="DEAD-box RNA helicase Q" evidence="10">
    <location>
        <begin position="100"/>
        <end position="128"/>
    </location>
</feature>
<name>A0A5J9WMJ0_9POAL</name>
<dbReference type="InterPro" id="IPR011545">
    <property type="entry name" value="DEAD/DEAH_box_helicase_dom"/>
</dbReference>
<dbReference type="Gene3D" id="3.40.50.300">
    <property type="entry name" value="P-loop containing nucleotide triphosphate hydrolases"/>
    <property type="match status" value="2"/>
</dbReference>
<dbReference type="CDD" id="cd00268">
    <property type="entry name" value="DEADc"/>
    <property type="match status" value="1"/>
</dbReference>
<dbReference type="PROSITE" id="PS51194">
    <property type="entry name" value="HELICASE_CTER"/>
    <property type="match status" value="1"/>
</dbReference>
<keyword evidence="3" id="KW-0378">Hydrolase</keyword>
<comment type="similarity">
    <text evidence="1">Belongs to the DEAD box helicase family. DDX21/DDX50 subfamily.</text>
</comment>
<feature type="domain" description="Helicase ATP-binding" evidence="8">
    <location>
        <begin position="131"/>
        <end position="304"/>
    </location>
</feature>
<evidence type="ECO:0000259" key="10">
    <source>
        <dbReference type="PROSITE" id="PS51195"/>
    </source>
</evidence>
<dbReference type="Gramene" id="TVU49097">
    <property type="protein sequence ID" value="TVU49097"/>
    <property type="gene ID" value="EJB05_00388"/>
</dbReference>
<comment type="caution">
    <text evidence="11">The sequence shown here is derived from an EMBL/GenBank/DDBJ whole genome shotgun (WGS) entry which is preliminary data.</text>
</comment>
<dbReference type="InterPro" id="IPR014001">
    <property type="entry name" value="Helicase_ATP-bd"/>
</dbReference>
<dbReference type="PROSITE" id="PS51195">
    <property type="entry name" value="Q_MOTIF"/>
    <property type="match status" value="1"/>
</dbReference>
<feature type="short sequence motif" description="Q motif" evidence="6">
    <location>
        <begin position="100"/>
        <end position="128"/>
    </location>
</feature>
<dbReference type="GO" id="GO:0003724">
    <property type="term" value="F:RNA helicase activity"/>
    <property type="evidence" value="ECO:0007669"/>
    <property type="project" value="InterPro"/>
</dbReference>
<dbReference type="SMART" id="SM00487">
    <property type="entry name" value="DEXDc"/>
    <property type="match status" value="1"/>
</dbReference>
<proteinExistence type="inferred from homology"/>
<keyword evidence="4" id="KW-0347">Helicase</keyword>
<feature type="domain" description="Helicase C-terminal" evidence="9">
    <location>
        <begin position="333"/>
        <end position="477"/>
    </location>
</feature>
<dbReference type="SMART" id="SM00490">
    <property type="entry name" value="HELICc"/>
    <property type="match status" value="1"/>
</dbReference>
<dbReference type="PANTHER" id="PTHR47959:SF23">
    <property type="entry name" value="HELICASE ATP-BINDING DOMAIN-CONTAINING PROTEIN"/>
    <property type="match status" value="1"/>
</dbReference>
<evidence type="ECO:0000256" key="7">
    <source>
        <dbReference type="SAM" id="MobiDB-lite"/>
    </source>
</evidence>
<feature type="region of interest" description="Disordered" evidence="7">
    <location>
        <begin position="491"/>
        <end position="614"/>
    </location>
</feature>
<accession>A0A5J9WMJ0</accession>
<evidence type="ECO:0000313" key="11">
    <source>
        <dbReference type="EMBL" id="TVU49097.1"/>
    </source>
</evidence>
<evidence type="ECO:0000259" key="9">
    <source>
        <dbReference type="PROSITE" id="PS51194"/>
    </source>
</evidence>
<evidence type="ECO:0000256" key="1">
    <source>
        <dbReference type="ARBA" id="ARBA00006517"/>
    </source>
</evidence>